<keyword evidence="1 10" id="KW-0813">Transport</keyword>
<dbReference type="Pfam" id="PF03116">
    <property type="entry name" value="NQR2_RnfD_RnfE"/>
    <property type="match status" value="1"/>
</dbReference>
<evidence type="ECO:0000313" key="12">
    <source>
        <dbReference type="Proteomes" id="UP000236724"/>
    </source>
</evidence>
<dbReference type="InterPro" id="IPR004338">
    <property type="entry name" value="NqrB/RnfD"/>
</dbReference>
<dbReference type="PANTHER" id="PTHR30578">
    <property type="entry name" value="ELECTRON TRANSPORT COMPLEX PROTEIN RNFD"/>
    <property type="match status" value="1"/>
</dbReference>
<evidence type="ECO:0000256" key="2">
    <source>
        <dbReference type="ARBA" id="ARBA00022553"/>
    </source>
</evidence>
<evidence type="ECO:0000256" key="7">
    <source>
        <dbReference type="ARBA" id="ARBA00022982"/>
    </source>
</evidence>
<dbReference type="RefSeq" id="WP_103921394.1">
    <property type="nucleotide sequence ID" value="NZ_FMSV02000540.1"/>
</dbReference>
<dbReference type="GO" id="GO:0055085">
    <property type="term" value="P:transmembrane transport"/>
    <property type="evidence" value="ECO:0007669"/>
    <property type="project" value="InterPro"/>
</dbReference>
<comment type="function">
    <text evidence="10">Part of a membrane-bound complex that couples electron transfer with translocation of ions across the membrane.</text>
</comment>
<evidence type="ECO:0000256" key="8">
    <source>
        <dbReference type="ARBA" id="ARBA00022989"/>
    </source>
</evidence>
<feature type="transmembrane region" description="Helical" evidence="10">
    <location>
        <begin position="34"/>
        <end position="60"/>
    </location>
</feature>
<evidence type="ECO:0000256" key="4">
    <source>
        <dbReference type="ARBA" id="ARBA00022643"/>
    </source>
</evidence>
<evidence type="ECO:0000256" key="3">
    <source>
        <dbReference type="ARBA" id="ARBA00022630"/>
    </source>
</evidence>
<keyword evidence="7 10" id="KW-0249">Electron transport</keyword>
<keyword evidence="2 10" id="KW-0597">Phosphoprotein</keyword>
<evidence type="ECO:0000256" key="1">
    <source>
        <dbReference type="ARBA" id="ARBA00022448"/>
    </source>
</evidence>
<keyword evidence="9 10" id="KW-0472">Membrane</keyword>
<feature type="transmembrane region" description="Helical" evidence="10">
    <location>
        <begin position="126"/>
        <end position="148"/>
    </location>
</feature>
<organism evidence="11 12">
    <name type="scientific">Candidatus Venteria ishoeyi</name>
    <dbReference type="NCBI Taxonomy" id="1899563"/>
    <lineage>
        <taxon>Bacteria</taxon>
        <taxon>Pseudomonadati</taxon>
        <taxon>Pseudomonadota</taxon>
        <taxon>Gammaproteobacteria</taxon>
        <taxon>Thiotrichales</taxon>
        <taxon>Thiotrichaceae</taxon>
        <taxon>Venteria</taxon>
    </lineage>
</organism>
<reference evidence="11 12" key="1">
    <citation type="submission" date="2016-10" db="EMBL/GenBank/DDBJ databases">
        <authorList>
            <person name="de Groot N.N."/>
        </authorList>
    </citation>
    <scope>NUCLEOTIDE SEQUENCE [LARGE SCALE GENOMIC DNA]</scope>
    <source>
        <strain evidence="11">MBHS1</strain>
    </source>
</reference>
<feature type="modified residue" description="FMN phosphoryl threonine" evidence="10">
    <location>
        <position position="192"/>
    </location>
</feature>
<proteinExistence type="inferred from homology"/>
<name>A0A1H6FCG1_9GAMM</name>
<evidence type="ECO:0000256" key="9">
    <source>
        <dbReference type="ARBA" id="ARBA00023136"/>
    </source>
</evidence>
<dbReference type="AlphaFoldDB" id="A0A1H6FCG1"/>
<dbReference type="GO" id="GO:0005886">
    <property type="term" value="C:plasma membrane"/>
    <property type="evidence" value="ECO:0007669"/>
    <property type="project" value="UniProtKB-SubCell"/>
</dbReference>
<feature type="transmembrane region" description="Helical" evidence="10">
    <location>
        <begin position="299"/>
        <end position="317"/>
    </location>
</feature>
<keyword evidence="10" id="KW-1003">Cell membrane</keyword>
<keyword evidence="12" id="KW-1185">Reference proteome</keyword>
<comment type="cofactor">
    <cofactor evidence="10">
        <name>FMN</name>
        <dbReference type="ChEBI" id="CHEBI:58210"/>
    </cofactor>
</comment>
<feature type="transmembrane region" description="Helical" evidence="10">
    <location>
        <begin position="241"/>
        <end position="261"/>
    </location>
</feature>
<keyword evidence="4 10" id="KW-0288">FMN</keyword>
<dbReference type="NCBIfam" id="TIGR01946">
    <property type="entry name" value="rnfD"/>
    <property type="match status" value="1"/>
</dbReference>
<keyword evidence="10" id="KW-0997">Cell inner membrane</keyword>
<feature type="transmembrane region" description="Helical" evidence="10">
    <location>
        <begin position="209"/>
        <end position="234"/>
    </location>
</feature>
<feature type="transmembrane region" description="Helical" evidence="10">
    <location>
        <begin position="267"/>
        <end position="287"/>
    </location>
</feature>
<gene>
    <name evidence="10 11" type="primary">rnfD</name>
    <name evidence="11" type="ORF">MBHS_03657</name>
</gene>
<dbReference type="InterPro" id="IPR011303">
    <property type="entry name" value="RnfD_bac"/>
</dbReference>
<evidence type="ECO:0000313" key="11">
    <source>
        <dbReference type="EMBL" id="SEH07772.1"/>
    </source>
</evidence>
<feature type="transmembrane region" description="Helical" evidence="10">
    <location>
        <begin position="96"/>
        <end position="114"/>
    </location>
</feature>
<evidence type="ECO:0000256" key="6">
    <source>
        <dbReference type="ARBA" id="ARBA00022967"/>
    </source>
</evidence>
<sequence length="356" mass="37648">MNQPLVEIRTSPHIHSSPTVAQIMRNVTYALMPLVAFAVFQFGISALALIVTVVTATLLTESLFAKLSGRENTIFDSSAAITGLLLALTLPPGFPLWMGAVAGFIAIALGKTLFGGIGFNLFNPALIGRAFVQAAFPVAITTWSPAFAPGRFVEFIPSTLTMPLMRPADLTPWIEKINASAGNAVDAFSGATPLAAWKFDGIATDSMDLLTGMVTGSSGETSALLILLCGGYLVLRKMMNWRIPATVLAGAFITALLLFLFDSEAYPDPLFVLFSGGLMLGAIFMASDMVGSPVTPLGVLIYGLLIGFFTVIIRTFGGLPEGVMYAILLGNALTPLIESVTQPRVYGDKQKKGNSA</sequence>
<dbReference type="EC" id="7.-.-.-" evidence="10"/>
<evidence type="ECO:0000256" key="5">
    <source>
        <dbReference type="ARBA" id="ARBA00022692"/>
    </source>
</evidence>
<dbReference type="EMBL" id="FMSV02000540">
    <property type="protein sequence ID" value="SEH07772.1"/>
    <property type="molecule type" value="Genomic_DNA"/>
</dbReference>
<accession>A0A1H6FCG1</accession>
<comment type="subunit">
    <text evidence="10">The complex is composed of six subunits: RnfA, RnfB, RnfC, RnfD, RnfE and RnfG.</text>
</comment>
<dbReference type="GO" id="GO:0022900">
    <property type="term" value="P:electron transport chain"/>
    <property type="evidence" value="ECO:0007669"/>
    <property type="project" value="UniProtKB-UniRule"/>
</dbReference>
<comment type="similarity">
    <text evidence="10">Belongs to the NqrB/RnfD family.</text>
</comment>
<dbReference type="HAMAP" id="MF_00462">
    <property type="entry name" value="RsxD_RnfD"/>
    <property type="match status" value="1"/>
</dbReference>
<dbReference type="Proteomes" id="UP000236724">
    <property type="component" value="Unassembled WGS sequence"/>
</dbReference>
<comment type="subcellular location">
    <subcellularLocation>
        <location evidence="10">Cell inner membrane</location>
        <topology evidence="10">Multi-pass membrane protein</topology>
    </subcellularLocation>
</comment>
<evidence type="ECO:0000256" key="10">
    <source>
        <dbReference type="HAMAP-Rule" id="MF_00462"/>
    </source>
</evidence>
<keyword evidence="8 10" id="KW-1133">Transmembrane helix</keyword>
<dbReference type="PANTHER" id="PTHR30578:SF0">
    <property type="entry name" value="ION-TRANSLOCATING OXIDOREDUCTASE COMPLEX SUBUNIT D"/>
    <property type="match status" value="1"/>
</dbReference>
<protein>
    <recommendedName>
        <fullName evidence="10">Ion-translocating oxidoreductase complex subunit D</fullName>
        <ecNumber evidence="10">7.-.-.-</ecNumber>
    </recommendedName>
    <alternativeName>
        <fullName evidence="10">Rnf electron transport complex subunit D</fullName>
    </alternativeName>
</protein>
<keyword evidence="6 10" id="KW-1278">Translocase</keyword>
<keyword evidence="3 10" id="KW-0285">Flavoprotein</keyword>
<dbReference type="OrthoDB" id="9776359at2"/>
<keyword evidence="5 10" id="KW-0812">Transmembrane</keyword>